<gene>
    <name evidence="1" type="ORF">N5A92_24490</name>
</gene>
<protein>
    <submittedName>
        <fullName evidence="1">Uncharacterized protein</fullName>
    </submittedName>
</protein>
<dbReference type="RefSeq" id="WP_260907007.1">
    <property type="nucleotide sequence ID" value="NZ_JAOCZP010000011.1"/>
</dbReference>
<dbReference type="Proteomes" id="UP001320831">
    <property type="component" value="Unassembled WGS sequence"/>
</dbReference>
<dbReference type="Pfam" id="PF19114">
    <property type="entry name" value="EsV_1_7_cys"/>
    <property type="match status" value="1"/>
</dbReference>
<dbReference type="InterPro" id="IPR043822">
    <property type="entry name" value="EsV_1_7_cys"/>
</dbReference>
<comment type="caution">
    <text evidence="1">The sequence shown here is derived from an EMBL/GenBank/DDBJ whole genome shotgun (WGS) entry which is preliminary data.</text>
</comment>
<evidence type="ECO:0000313" key="1">
    <source>
        <dbReference type="EMBL" id="MCT7378177.1"/>
    </source>
</evidence>
<proteinExistence type="predicted"/>
<accession>A0ABT2LWB7</accession>
<organism evidence="1 2">
    <name type="scientific">Chelativorans salis</name>
    <dbReference type="NCBI Taxonomy" id="2978478"/>
    <lineage>
        <taxon>Bacteria</taxon>
        <taxon>Pseudomonadati</taxon>
        <taxon>Pseudomonadota</taxon>
        <taxon>Alphaproteobacteria</taxon>
        <taxon>Hyphomicrobiales</taxon>
        <taxon>Phyllobacteriaceae</taxon>
        <taxon>Chelativorans</taxon>
    </lineage>
</organism>
<reference evidence="1 2" key="1">
    <citation type="submission" date="2022-09" db="EMBL/GenBank/DDBJ databases">
        <title>Chelativorans salina sp. nov., a novel slightly halophilic bacterium isolated from a saline lake sediment enrichment.</title>
        <authorList>
            <person name="Gao L."/>
            <person name="Fang B.-Z."/>
            <person name="Li W.-J."/>
        </authorList>
    </citation>
    <scope>NUCLEOTIDE SEQUENCE [LARGE SCALE GENOMIC DNA]</scope>
    <source>
        <strain evidence="1 2">EGI FJ00035</strain>
    </source>
</reference>
<sequence length="50" mass="5995">MRRLTLHLHYCEHDGCTEWGTFGYARGKDQPSKWYCREHKSDGEHWIGKS</sequence>
<evidence type="ECO:0000313" key="2">
    <source>
        <dbReference type="Proteomes" id="UP001320831"/>
    </source>
</evidence>
<dbReference type="EMBL" id="JAOCZP010000011">
    <property type="protein sequence ID" value="MCT7378177.1"/>
    <property type="molecule type" value="Genomic_DNA"/>
</dbReference>
<name>A0ABT2LWB7_9HYPH</name>
<keyword evidence="2" id="KW-1185">Reference proteome</keyword>